<organism evidence="3 4">
    <name type="scientific">Gonium pectorale</name>
    <name type="common">Green alga</name>
    <dbReference type="NCBI Taxonomy" id="33097"/>
    <lineage>
        <taxon>Eukaryota</taxon>
        <taxon>Viridiplantae</taxon>
        <taxon>Chlorophyta</taxon>
        <taxon>core chlorophytes</taxon>
        <taxon>Chlorophyceae</taxon>
        <taxon>CS clade</taxon>
        <taxon>Chlamydomonadales</taxon>
        <taxon>Volvocaceae</taxon>
        <taxon>Gonium</taxon>
    </lineage>
</organism>
<evidence type="ECO:0000256" key="1">
    <source>
        <dbReference type="SAM" id="Phobius"/>
    </source>
</evidence>
<proteinExistence type="predicted"/>
<reference evidence="4" key="1">
    <citation type="journal article" date="2016" name="Nat. Commun.">
        <title>The Gonium pectorale genome demonstrates co-option of cell cycle regulation during the evolution of multicellularity.</title>
        <authorList>
            <person name="Hanschen E.R."/>
            <person name="Marriage T.N."/>
            <person name="Ferris P.J."/>
            <person name="Hamaji T."/>
            <person name="Toyoda A."/>
            <person name="Fujiyama A."/>
            <person name="Neme R."/>
            <person name="Noguchi H."/>
            <person name="Minakuchi Y."/>
            <person name="Suzuki M."/>
            <person name="Kawai-Toyooka H."/>
            <person name="Smith D.R."/>
            <person name="Sparks H."/>
            <person name="Anderson J."/>
            <person name="Bakaric R."/>
            <person name="Luria V."/>
            <person name="Karger A."/>
            <person name="Kirschner M.W."/>
            <person name="Durand P.M."/>
            <person name="Michod R.E."/>
            <person name="Nozaki H."/>
            <person name="Olson B.J."/>
        </authorList>
    </citation>
    <scope>NUCLEOTIDE SEQUENCE [LARGE SCALE GENOMIC DNA]</scope>
    <source>
        <strain evidence="4">NIES-2863</strain>
    </source>
</reference>
<accession>A0A150FTP6</accession>
<dbReference type="EMBL" id="LSYV01001020">
    <property type="protein sequence ID" value="KXZ40997.1"/>
    <property type="molecule type" value="Genomic_DNA"/>
</dbReference>
<keyword evidence="1" id="KW-0812">Transmembrane</keyword>
<keyword evidence="4" id="KW-1185">Reference proteome</keyword>
<feature type="signal peptide" evidence="2">
    <location>
        <begin position="1"/>
        <end position="25"/>
    </location>
</feature>
<dbReference type="OrthoDB" id="544035at2759"/>
<comment type="caution">
    <text evidence="3">The sequence shown here is derived from an EMBL/GenBank/DDBJ whole genome shotgun (WGS) entry which is preliminary data.</text>
</comment>
<dbReference type="AlphaFoldDB" id="A0A150FTP6"/>
<keyword evidence="1" id="KW-1133">Transmembrane helix</keyword>
<dbReference type="Proteomes" id="UP000075714">
    <property type="component" value="Unassembled WGS sequence"/>
</dbReference>
<feature type="chain" id="PRO_5007561713" description="SRCR domain-containing protein" evidence="2">
    <location>
        <begin position="26"/>
        <end position="239"/>
    </location>
</feature>
<gene>
    <name evidence="3" type="ORF">GPECTOR_1025g295</name>
</gene>
<keyword evidence="1" id="KW-0472">Membrane</keyword>
<evidence type="ECO:0000313" key="4">
    <source>
        <dbReference type="Proteomes" id="UP000075714"/>
    </source>
</evidence>
<evidence type="ECO:0000256" key="2">
    <source>
        <dbReference type="SAM" id="SignalP"/>
    </source>
</evidence>
<keyword evidence="2" id="KW-0732">Signal</keyword>
<evidence type="ECO:0008006" key="5">
    <source>
        <dbReference type="Google" id="ProtNLM"/>
    </source>
</evidence>
<feature type="transmembrane region" description="Helical" evidence="1">
    <location>
        <begin position="216"/>
        <end position="236"/>
    </location>
</feature>
<sequence>MNRRKTSGCWAHVPLLALLLSSSLAHKAEPLISRAVRRLKAREGAVARAYGPFGWTGRRRGRSLLWDSTLNKCTWQNATGSILGPGTCSLNEYFVLTLGRPPSDSARILAYLQYKASVCMSYDAQAECEATPAEACGWDRVGGGCLLSASAAYDPEPWVRAFDEAAALCDSATSRSACEVAGGTIRVDPARMAAFRDVLTAGGGGGGPLRPPGGRMAWLALGAGGLAVAAGAMWAAKGL</sequence>
<protein>
    <recommendedName>
        <fullName evidence="5">SRCR domain-containing protein</fullName>
    </recommendedName>
</protein>
<name>A0A150FTP6_GONPE</name>
<evidence type="ECO:0000313" key="3">
    <source>
        <dbReference type="EMBL" id="KXZ40997.1"/>
    </source>
</evidence>